<evidence type="ECO:0000259" key="2">
    <source>
        <dbReference type="Pfam" id="PF19830"/>
    </source>
</evidence>
<feature type="transmembrane region" description="Helical" evidence="1">
    <location>
        <begin position="364"/>
        <end position="386"/>
    </location>
</feature>
<feature type="transmembrane region" description="Helical" evidence="1">
    <location>
        <begin position="300"/>
        <end position="316"/>
    </location>
</feature>
<organism evidence="3 4">
    <name type="scientific">Paractinoplanes ovalisporus</name>
    <dbReference type="NCBI Taxonomy" id="2810368"/>
    <lineage>
        <taxon>Bacteria</taxon>
        <taxon>Bacillati</taxon>
        <taxon>Actinomycetota</taxon>
        <taxon>Actinomycetes</taxon>
        <taxon>Micromonosporales</taxon>
        <taxon>Micromonosporaceae</taxon>
        <taxon>Paractinoplanes</taxon>
    </lineage>
</organism>
<evidence type="ECO:0000313" key="4">
    <source>
        <dbReference type="Proteomes" id="UP000632138"/>
    </source>
</evidence>
<dbReference type="RefSeq" id="WP_203380966.1">
    <property type="nucleotide sequence ID" value="NZ_JAENHP010000017.1"/>
</dbReference>
<dbReference type="Proteomes" id="UP000632138">
    <property type="component" value="Unassembled WGS sequence"/>
</dbReference>
<evidence type="ECO:0000313" key="3">
    <source>
        <dbReference type="EMBL" id="MBM2620982.1"/>
    </source>
</evidence>
<name>A0ABS2AMA0_9ACTN</name>
<accession>A0ABS2AMA0</accession>
<dbReference type="EMBL" id="JAENHP010000017">
    <property type="protein sequence ID" value="MBM2620982.1"/>
    <property type="molecule type" value="Genomic_DNA"/>
</dbReference>
<sequence>MVARGWIVRHRADGLAVGVFVVLGLVVMGQYLPDPDGRVAAHLDIDNTWFEWLLAHGAYSVRHLSNPLFSFRQNAPDGVNMMANTSVLGVTLPLAPLTLLLGPKIVYVVWIVAATIATATTTYWALARHLVRSRAAAFAGAALAGFAPGVVNHASGQPNFVSHFLLPLIVVKVLTLGRPLRDGLVLALLVTWQVFINEEMLLITACTLAVTVIAYAWQRPQAARARLRPFAASLAVCAVIAAALCAYPLWMQFAGPQSYQALPDFHWWGEDIAAVVTLPRDSIGAFGVEPPFSRTEQNTWFGWALTIVAVLLAFLLRRTSVAARTAAVVALVLAFAALGPQIQINNEPTYVPGPWALISDRTPVLGLIMPSRLSYGVLGAVVVLVALGWEHAPRLSRFGRPIIVAALLPLLPVPIQTVPDPRPPHFITSGAWRPYVPPGTTLVPVPLPGLGLGRTTLTWSAAAHHEFPVPCGYFLGPDEHGVARMNPGARVTTVQLILDVIYTREVPTVTAATRAAVQADLTRWNAAVVVLAPQPAEAQLRSLLVDLLGPGERHSDVWLWTVR</sequence>
<keyword evidence="1" id="KW-0812">Transmembrane</keyword>
<keyword evidence="4" id="KW-1185">Reference proteome</keyword>
<feature type="transmembrane region" description="Helical" evidence="1">
    <location>
        <begin position="105"/>
        <end position="126"/>
    </location>
</feature>
<proteinExistence type="predicted"/>
<keyword evidence="1" id="KW-1133">Transmembrane helix</keyword>
<dbReference type="Pfam" id="PF19830">
    <property type="entry name" value="DUF6311"/>
    <property type="match status" value="1"/>
</dbReference>
<keyword evidence="1" id="KW-0472">Membrane</keyword>
<reference evidence="3 4" key="1">
    <citation type="submission" date="2021-01" db="EMBL/GenBank/DDBJ databases">
        <title>Actinoplanes sp. nov. LDG1-06 isolated from lichen.</title>
        <authorList>
            <person name="Saeng-In P."/>
            <person name="Phongsopitanun W."/>
            <person name="Kanchanasin P."/>
            <person name="Yuki M."/>
            <person name="Kudo T."/>
            <person name="Ohkuma M."/>
            <person name="Tanasupawat S."/>
        </authorList>
    </citation>
    <scope>NUCLEOTIDE SEQUENCE [LARGE SCALE GENOMIC DNA]</scope>
    <source>
        <strain evidence="3 4">LDG1-06</strain>
    </source>
</reference>
<feature type="transmembrane region" description="Helical" evidence="1">
    <location>
        <begin position="200"/>
        <end position="217"/>
    </location>
</feature>
<comment type="caution">
    <text evidence="3">The sequence shown here is derived from an EMBL/GenBank/DDBJ whole genome shotgun (WGS) entry which is preliminary data.</text>
</comment>
<feature type="domain" description="DUF6311" evidence="2">
    <location>
        <begin position="53"/>
        <end position="348"/>
    </location>
</feature>
<feature type="transmembrane region" description="Helical" evidence="1">
    <location>
        <begin position="229"/>
        <end position="250"/>
    </location>
</feature>
<evidence type="ECO:0000256" key="1">
    <source>
        <dbReference type="SAM" id="Phobius"/>
    </source>
</evidence>
<feature type="transmembrane region" description="Helical" evidence="1">
    <location>
        <begin position="323"/>
        <end position="344"/>
    </location>
</feature>
<feature type="transmembrane region" description="Helical" evidence="1">
    <location>
        <begin position="12"/>
        <end position="32"/>
    </location>
</feature>
<protein>
    <recommendedName>
        <fullName evidence="2">DUF6311 domain-containing protein</fullName>
    </recommendedName>
</protein>
<gene>
    <name evidence="3" type="ORF">JIG36_36330</name>
</gene>
<dbReference type="InterPro" id="IPR046278">
    <property type="entry name" value="DUF6311"/>
</dbReference>